<dbReference type="RefSeq" id="WP_208888995.1">
    <property type="nucleotide sequence ID" value="NZ_CP019336.1"/>
</dbReference>
<sequence>MKFSLIICTYMRPTALLNLLKTVAIQSLYPDEILIIDGSTNDLTKEILELNKFQNLTYFKVSDKERGLTKQRNFGIERVSETMDIVCFLDDDTILDIDYFKNLKNVFNSDNDITGVGGIATNENNWKKNTTDYYHPKKYICIDGFHVKLGQRHVLRNYLRLGSDQLPGIMPEFSNGISCGYPLTGKNYQVDLLIGMSMSFRKKVVNTINFSTYFEGYGLYEDADFSLRALKFGKNVLATTVLLEHHHDSAGRPNKFKYGKMVTRNGWYVWRVKYLNPTFKARFKWNTIAIVLMMLRFVNVITTHKKKEAFTEAIGRFVGLLSLIFNKPTIKQ</sequence>
<evidence type="ECO:0000259" key="1">
    <source>
        <dbReference type="Pfam" id="PF00535"/>
    </source>
</evidence>
<accession>A0ABN5F939</accession>
<dbReference type="PANTHER" id="PTHR43685:SF2">
    <property type="entry name" value="GLYCOSYLTRANSFERASE 2-LIKE DOMAIN-CONTAINING PROTEIN"/>
    <property type="match status" value="1"/>
</dbReference>
<reference evidence="2 3" key="1">
    <citation type="submission" date="2017-02" db="EMBL/GenBank/DDBJ databases">
        <title>Trade-off between light-utilization and light-protection in marine flavobacteria.</title>
        <authorList>
            <person name="Kumagai Y."/>
            <person name="Yoshizawa S."/>
            <person name="Kogure K."/>
            <person name="Iwasaki W."/>
        </authorList>
    </citation>
    <scope>NUCLEOTIDE SEQUENCE [LARGE SCALE GENOMIC DNA]</scope>
    <source>
        <strain evidence="2 3">KCTC 23670</strain>
    </source>
</reference>
<dbReference type="InterPro" id="IPR001173">
    <property type="entry name" value="Glyco_trans_2-like"/>
</dbReference>
<dbReference type="PANTHER" id="PTHR43685">
    <property type="entry name" value="GLYCOSYLTRANSFERASE"/>
    <property type="match status" value="1"/>
</dbReference>
<proteinExistence type="predicted"/>
<dbReference type="Gene3D" id="3.90.550.10">
    <property type="entry name" value="Spore Coat Polysaccharide Biosynthesis Protein SpsA, Chain A"/>
    <property type="match status" value="1"/>
</dbReference>
<organism evidence="2 3">
    <name type="scientific">Polaribacter sejongensis</name>
    <dbReference type="NCBI Taxonomy" id="985043"/>
    <lineage>
        <taxon>Bacteria</taxon>
        <taxon>Pseudomonadati</taxon>
        <taxon>Bacteroidota</taxon>
        <taxon>Flavobacteriia</taxon>
        <taxon>Flavobacteriales</taxon>
        <taxon>Flavobacteriaceae</taxon>
    </lineage>
</organism>
<protein>
    <submittedName>
        <fullName evidence="2">Glycosyl transferase family 2</fullName>
    </submittedName>
</protein>
<evidence type="ECO:0000313" key="3">
    <source>
        <dbReference type="Proteomes" id="UP000232721"/>
    </source>
</evidence>
<feature type="domain" description="Glycosyltransferase 2-like" evidence="1">
    <location>
        <begin position="4"/>
        <end position="132"/>
    </location>
</feature>
<dbReference type="SUPFAM" id="SSF53448">
    <property type="entry name" value="Nucleotide-diphospho-sugar transferases"/>
    <property type="match status" value="1"/>
</dbReference>
<gene>
    <name evidence="2" type="ORF">BTO15_12175</name>
</gene>
<keyword evidence="2" id="KW-0808">Transferase</keyword>
<dbReference type="EMBL" id="CP019336">
    <property type="protein sequence ID" value="AUC22797.1"/>
    <property type="molecule type" value="Genomic_DNA"/>
</dbReference>
<dbReference type="Proteomes" id="UP000232721">
    <property type="component" value="Chromosome"/>
</dbReference>
<evidence type="ECO:0000313" key="2">
    <source>
        <dbReference type="EMBL" id="AUC22797.1"/>
    </source>
</evidence>
<dbReference type="Pfam" id="PF00535">
    <property type="entry name" value="Glycos_transf_2"/>
    <property type="match status" value="1"/>
</dbReference>
<keyword evidence="3" id="KW-1185">Reference proteome</keyword>
<dbReference type="InterPro" id="IPR050834">
    <property type="entry name" value="Glycosyltransf_2"/>
</dbReference>
<name>A0ABN5F939_9FLAO</name>
<dbReference type="GO" id="GO:0016740">
    <property type="term" value="F:transferase activity"/>
    <property type="evidence" value="ECO:0007669"/>
    <property type="project" value="UniProtKB-KW"/>
</dbReference>
<dbReference type="InterPro" id="IPR029044">
    <property type="entry name" value="Nucleotide-diphossugar_trans"/>
</dbReference>